<feature type="region of interest" description="Disordered" evidence="1">
    <location>
        <begin position="1"/>
        <end position="52"/>
    </location>
</feature>
<feature type="region of interest" description="Disordered" evidence="1">
    <location>
        <begin position="420"/>
        <end position="441"/>
    </location>
</feature>
<gene>
    <name evidence="3" type="ORF">HDA33_001140</name>
</gene>
<evidence type="ECO:0000256" key="2">
    <source>
        <dbReference type="SAM" id="Phobius"/>
    </source>
</evidence>
<sequence>MSSASPPSRSTPDPSAQDPSAPVISASDPRAAADGREEDPHAPADGRPPRVVGLVADPGYPWALVCRIARDFEQRLQERMPAPHGWRVETRQESLPVGADGGMVLEEPVRALADEHGWETVIAVVDLPRFEDGRGVVADVVPQLRLGVVCVPALGVITPARRLRETVLRVVEHLDTVPEVDPPDGELDVQSTDRSAEVEEDGAADTEELRALTPLNGTEAGVGTITGMGGGRREASTVYVKGRTGTLRLLVGMVMANRPLRMPRDMTFTIASASAAGAYGVFFGSIWVLSSVMSPWRLAAVTVLSIVLLVGWLIATNGLWTRGTRHRHSSRLDNLSTVITVGLACTLVYAVLFATLFLVAVMIIPVEYLGGELERASDLSDYAKLVWLAASMGTMAGAVGSSLDDSERIRNATYSLRERHRRRGWDEAREAADEPAAASRE</sequence>
<keyword evidence="2" id="KW-1133">Transmembrane helix</keyword>
<comment type="caution">
    <text evidence="3">The sequence shown here is derived from an EMBL/GenBank/DDBJ whole genome shotgun (WGS) entry which is preliminary data.</text>
</comment>
<keyword evidence="2" id="KW-0812">Transmembrane</keyword>
<feature type="region of interest" description="Disordered" evidence="1">
    <location>
        <begin position="177"/>
        <end position="204"/>
    </location>
</feature>
<feature type="transmembrane region" description="Helical" evidence="2">
    <location>
        <begin position="296"/>
        <end position="320"/>
    </location>
</feature>
<dbReference type="RefSeq" id="WP_246416885.1">
    <property type="nucleotide sequence ID" value="NZ_BAABAG010000001.1"/>
</dbReference>
<proteinExistence type="predicted"/>
<feature type="compositionally biased region" description="Polar residues" evidence="1">
    <location>
        <begin position="1"/>
        <end position="18"/>
    </location>
</feature>
<name>A0A7W9JJH0_9MICC</name>
<feature type="transmembrane region" description="Helical" evidence="2">
    <location>
        <begin position="385"/>
        <end position="403"/>
    </location>
</feature>
<protein>
    <recommendedName>
        <fullName evidence="5">DUF2267 domain-containing protein</fullName>
    </recommendedName>
</protein>
<keyword evidence="4" id="KW-1185">Reference proteome</keyword>
<organism evidence="3 4">
    <name type="scientific">Micrococcus endophyticus</name>
    <dbReference type="NCBI Taxonomy" id="455343"/>
    <lineage>
        <taxon>Bacteria</taxon>
        <taxon>Bacillati</taxon>
        <taxon>Actinomycetota</taxon>
        <taxon>Actinomycetes</taxon>
        <taxon>Micrococcales</taxon>
        <taxon>Micrococcaceae</taxon>
        <taxon>Micrococcus</taxon>
    </lineage>
</organism>
<feature type="compositionally biased region" description="Basic and acidic residues" evidence="1">
    <location>
        <begin position="31"/>
        <end position="48"/>
    </location>
</feature>
<feature type="transmembrane region" description="Helical" evidence="2">
    <location>
        <begin position="268"/>
        <end position="290"/>
    </location>
</feature>
<evidence type="ECO:0000313" key="3">
    <source>
        <dbReference type="EMBL" id="MBB5848576.1"/>
    </source>
</evidence>
<evidence type="ECO:0008006" key="5">
    <source>
        <dbReference type="Google" id="ProtNLM"/>
    </source>
</evidence>
<evidence type="ECO:0000313" key="4">
    <source>
        <dbReference type="Proteomes" id="UP000567246"/>
    </source>
</evidence>
<reference evidence="3 4" key="1">
    <citation type="submission" date="2020-08" db="EMBL/GenBank/DDBJ databases">
        <title>Sequencing the genomes of 1000 actinobacteria strains.</title>
        <authorList>
            <person name="Klenk H.-P."/>
        </authorList>
    </citation>
    <scope>NUCLEOTIDE SEQUENCE [LARGE SCALE GENOMIC DNA]</scope>
    <source>
        <strain evidence="3 4">DSM 17945</strain>
    </source>
</reference>
<dbReference type="AlphaFoldDB" id="A0A7W9JJH0"/>
<dbReference type="Proteomes" id="UP000567246">
    <property type="component" value="Unassembled WGS sequence"/>
</dbReference>
<feature type="transmembrane region" description="Helical" evidence="2">
    <location>
        <begin position="341"/>
        <end position="365"/>
    </location>
</feature>
<keyword evidence="2" id="KW-0472">Membrane</keyword>
<dbReference type="EMBL" id="JACHMW010000001">
    <property type="protein sequence ID" value="MBB5848576.1"/>
    <property type="molecule type" value="Genomic_DNA"/>
</dbReference>
<accession>A0A7W9JJH0</accession>
<evidence type="ECO:0000256" key="1">
    <source>
        <dbReference type="SAM" id="MobiDB-lite"/>
    </source>
</evidence>